<dbReference type="EMBL" id="MNCJ02000322">
    <property type="protein sequence ID" value="KAF5798432.1"/>
    <property type="molecule type" value="Genomic_DNA"/>
</dbReference>
<proteinExistence type="predicted"/>
<keyword evidence="2" id="KW-1185">Reference proteome</keyword>
<protein>
    <submittedName>
        <fullName evidence="1">Uncharacterized protein</fullName>
    </submittedName>
</protein>
<name>A0A9K3IKY4_HELAN</name>
<evidence type="ECO:0000313" key="1">
    <source>
        <dbReference type="EMBL" id="KAF5798432.1"/>
    </source>
</evidence>
<accession>A0A9K3IKY4</accession>
<dbReference type="Proteomes" id="UP000215914">
    <property type="component" value="Unassembled WGS sequence"/>
</dbReference>
<dbReference type="Gramene" id="mRNA:HanXRQr2_Chr07g0292831">
    <property type="protein sequence ID" value="mRNA:HanXRQr2_Chr07g0292831"/>
    <property type="gene ID" value="HanXRQr2_Chr07g0292831"/>
</dbReference>
<gene>
    <name evidence="1" type="ORF">HanXRQr2_Chr07g0292831</name>
</gene>
<reference evidence="1" key="2">
    <citation type="submission" date="2020-06" db="EMBL/GenBank/DDBJ databases">
        <title>Helianthus annuus Genome sequencing and assembly Release 2.</title>
        <authorList>
            <person name="Gouzy J."/>
            <person name="Langlade N."/>
            <person name="Munos S."/>
        </authorList>
    </citation>
    <scope>NUCLEOTIDE SEQUENCE</scope>
    <source>
        <tissue evidence="1">Leaves</tissue>
    </source>
</reference>
<comment type="caution">
    <text evidence="1">The sequence shown here is derived from an EMBL/GenBank/DDBJ whole genome shotgun (WGS) entry which is preliminary data.</text>
</comment>
<dbReference type="AlphaFoldDB" id="A0A9K3IKY4"/>
<evidence type="ECO:0000313" key="2">
    <source>
        <dbReference type="Proteomes" id="UP000215914"/>
    </source>
</evidence>
<organism evidence="1 2">
    <name type="scientific">Helianthus annuus</name>
    <name type="common">Common sunflower</name>
    <dbReference type="NCBI Taxonomy" id="4232"/>
    <lineage>
        <taxon>Eukaryota</taxon>
        <taxon>Viridiplantae</taxon>
        <taxon>Streptophyta</taxon>
        <taxon>Embryophyta</taxon>
        <taxon>Tracheophyta</taxon>
        <taxon>Spermatophyta</taxon>
        <taxon>Magnoliopsida</taxon>
        <taxon>eudicotyledons</taxon>
        <taxon>Gunneridae</taxon>
        <taxon>Pentapetalae</taxon>
        <taxon>asterids</taxon>
        <taxon>campanulids</taxon>
        <taxon>Asterales</taxon>
        <taxon>Asteraceae</taxon>
        <taxon>Asteroideae</taxon>
        <taxon>Heliantheae alliance</taxon>
        <taxon>Heliantheae</taxon>
        <taxon>Helianthus</taxon>
    </lineage>
</organism>
<reference evidence="1" key="1">
    <citation type="journal article" date="2017" name="Nature">
        <title>The sunflower genome provides insights into oil metabolism, flowering and Asterid evolution.</title>
        <authorList>
            <person name="Badouin H."/>
            <person name="Gouzy J."/>
            <person name="Grassa C.J."/>
            <person name="Murat F."/>
            <person name="Staton S.E."/>
            <person name="Cottret L."/>
            <person name="Lelandais-Briere C."/>
            <person name="Owens G.L."/>
            <person name="Carrere S."/>
            <person name="Mayjonade B."/>
            <person name="Legrand L."/>
            <person name="Gill N."/>
            <person name="Kane N.C."/>
            <person name="Bowers J.E."/>
            <person name="Hubner S."/>
            <person name="Bellec A."/>
            <person name="Berard A."/>
            <person name="Berges H."/>
            <person name="Blanchet N."/>
            <person name="Boniface M.C."/>
            <person name="Brunel D."/>
            <person name="Catrice O."/>
            <person name="Chaidir N."/>
            <person name="Claudel C."/>
            <person name="Donnadieu C."/>
            <person name="Faraut T."/>
            <person name="Fievet G."/>
            <person name="Helmstetter N."/>
            <person name="King M."/>
            <person name="Knapp S.J."/>
            <person name="Lai Z."/>
            <person name="Le Paslier M.C."/>
            <person name="Lippi Y."/>
            <person name="Lorenzon L."/>
            <person name="Mandel J.R."/>
            <person name="Marage G."/>
            <person name="Marchand G."/>
            <person name="Marquand E."/>
            <person name="Bret-Mestries E."/>
            <person name="Morien E."/>
            <person name="Nambeesan S."/>
            <person name="Nguyen T."/>
            <person name="Pegot-Espagnet P."/>
            <person name="Pouilly N."/>
            <person name="Raftis F."/>
            <person name="Sallet E."/>
            <person name="Schiex T."/>
            <person name="Thomas J."/>
            <person name="Vandecasteele C."/>
            <person name="Vares D."/>
            <person name="Vear F."/>
            <person name="Vautrin S."/>
            <person name="Crespi M."/>
            <person name="Mangin B."/>
            <person name="Burke J.M."/>
            <person name="Salse J."/>
            <person name="Munos S."/>
            <person name="Vincourt P."/>
            <person name="Rieseberg L.H."/>
            <person name="Langlade N.B."/>
        </authorList>
    </citation>
    <scope>NUCLEOTIDE SEQUENCE</scope>
    <source>
        <tissue evidence="1">Leaves</tissue>
    </source>
</reference>
<sequence length="43" mass="4893">MFSPTTLINKLFSPLTKTLNSFNSRDLLVLSTFRTRCSARVSK</sequence>